<sequence length="568" mass="58482">MSDHPDGSEARSDDDLVQLVRNGDTKAYGELWKRHTGPAYSVARTFVSLDADDIVSEAFARVLRAIQAGGGPTTGFRPYLIMTVRNVGRRWYVQHTTINVADLESEVDPDARHGEDTVVAELENEATLTAFRSLPTRWQEVLWYSEVDSMKPREISVLLGLAPNAVSALIVRAKRGLRDAWISAQLSGARTAECEAAIKDMGAYTRGALSTRANATLERHLSTCPTCPKSLAEARNLANIAVALLPVVAGTAGAAGYLSTLDAPPMSAAMALGEGLGVSSDAPTPPPEDRKKRRWLLLLLIALLAAALAASIWLSTRPSDPAGTDGDGEGASAPTDRAAPTASADPTATPTPAPTPTAEPSPDASTPPGGPGAPQPSSPPGDSQNPPVNSPSTPPPAPVASVVQLNGSMYPRITGNDAAPGARVEVLAGGSVLASTTARSDGSWSVHLTDAAPGSHVVAARQVVGGVASASGGALSYTVGGGPSPSSPAAGATVTASRFAFTMTAAAGTVLQREIVGVTPVQTIRIPSSGAWKEYLAVPAGSHTMKLRYANPSTGDFGPWSSTSFTAQ</sequence>
<dbReference type="Gene3D" id="1.10.1740.10">
    <property type="match status" value="1"/>
</dbReference>
<dbReference type="GO" id="GO:0006352">
    <property type="term" value="P:DNA-templated transcription initiation"/>
    <property type="evidence" value="ECO:0007669"/>
    <property type="project" value="InterPro"/>
</dbReference>
<evidence type="ECO:0000259" key="10">
    <source>
        <dbReference type="Pfam" id="PF13490"/>
    </source>
</evidence>
<dbReference type="Pfam" id="PF08281">
    <property type="entry name" value="Sigma70_r4_2"/>
    <property type="match status" value="1"/>
</dbReference>
<feature type="compositionally biased region" description="Pro residues" evidence="6">
    <location>
        <begin position="388"/>
        <end position="398"/>
    </location>
</feature>
<feature type="compositionally biased region" description="Pro residues" evidence="6">
    <location>
        <begin position="368"/>
        <end position="379"/>
    </location>
</feature>
<dbReference type="InterPro" id="IPR027383">
    <property type="entry name" value="Znf_put"/>
</dbReference>
<evidence type="ECO:0000313" key="11">
    <source>
        <dbReference type="EMBL" id="SEB39223.1"/>
    </source>
</evidence>
<evidence type="ECO:0000256" key="7">
    <source>
        <dbReference type="SAM" id="Phobius"/>
    </source>
</evidence>
<dbReference type="PANTHER" id="PTHR43133">
    <property type="entry name" value="RNA POLYMERASE ECF-TYPE SIGMA FACTO"/>
    <property type="match status" value="1"/>
</dbReference>
<evidence type="ECO:0000256" key="6">
    <source>
        <dbReference type="SAM" id="MobiDB-lite"/>
    </source>
</evidence>
<dbReference type="PANTHER" id="PTHR43133:SF8">
    <property type="entry name" value="RNA POLYMERASE SIGMA FACTOR HI_1459-RELATED"/>
    <property type="match status" value="1"/>
</dbReference>
<feature type="transmembrane region" description="Helical" evidence="7">
    <location>
        <begin position="237"/>
        <end position="258"/>
    </location>
</feature>
<keyword evidence="4" id="KW-0238">DNA-binding</keyword>
<dbReference type="AlphaFoldDB" id="A0A1H4IYU0"/>
<dbReference type="Pfam" id="PF04542">
    <property type="entry name" value="Sigma70_r2"/>
    <property type="match status" value="1"/>
</dbReference>
<dbReference type="InterPro" id="IPR013783">
    <property type="entry name" value="Ig-like_fold"/>
</dbReference>
<evidence type="ECO:0000256" key="3">
    <source>
        <dbReference type="ARBA" id="ARBA00023082"/>
    </source>
</evidence>
<evidence type="ECO:0000256" key="2">
    <source>
        <dbReference type="ARBA" id="ARBA00023015"/>
    </source>
</evidence>
<dbReference type="InterPro" id="IPR014284">
    <property type="entry name" value="RNA_pol_sigma-70_dom"/>
</dbReference>
<dbReference type="GO" id="GO:0016987">
    <property type="term" value="F:sigma factor activity"/>
    <property type="evidence" value="ECO:0007669"/>
    <property type="project" value="UniProtKB-KW"/>
</dbReference>
<keyword evidence="7" id="KW-0812">Transmembrane</keyword>
<dbReference type="Gene3D" id="1.10.10.10">
    <property type="entry name" value="Winged helix-like DNA-binding domain superfamily/Winged helix DNA-binding domain"/>
    <property type="match status" value="1"/>
</dbReference>
<keyword evidence="12" id="KW-1185">Reference proteome</keyword>
<dbReference type="InterPro" id="IPR013324">
    <property type="entry name" value="RNA_pol_sigma_r3/r4-like"/>
</dbReference>
<gene>
    <name evidence="11" type="ORF">SAMN04489807_0429</name>
</gene>
<dbReference type="GO" id="GO:0005975">
    <property type="term" value="P:carbohydrate metabolic process"/>
    <property type="evidence" value="ECO:0007669"/>
    <property type="project" value="UniProtKB-ARBA"/>
</dbReference>
<dbReference type="Gene3D" id="1.10.10.1320">
    <property type="entry name" value="Anti-sigma factor, zinc-finger domain"/>
    <property type="match status" value="1"/>
</dbReference>
<evidence type="ECO:0000313" key="12">
    <source>
        <dbReference type="Proteomes" id="UP000183750"/>
    </source>
</evidence>
<feature type="domain" description="Putative zinc-finger" evidence="10">
    <location>
        <begin position="194"/>
        <end position="227"/>
    </location>
</feature>
<dbReference type="Gene3D" id="2.60.40.10">
    <property type="entry name" value="Immunoglobulins"/>
    <property type="match status" value="1"/>
</dbReference>
<feature type="region of interest" description="Disordered" evidence="6">
    <location>
        <begin position="318"/>
        <end position="401"/>
    </location>
</feature>
<dbReference type="InterPro" id="IPR039425">
    <property type="entry name" value="RNA_pol_sigma-70-like"/>
</dbReference>
<organism evidence="11 12">
    <name type="scientific">Microbacterium hydrocarbonoxydans</name>
    <dbReference type="NCBI Taxonomy" id="273678"/>
    <lineage>
        <taxon>Bacteria</taxon>
        <taxon>Bacillati</taxon>
        <taxon>Actinomycetota</taxon>
        <taxon>Actinomycetes</taxon>
        <taxon>Micrococcales</taxon>
        <taxon>Microbacteriaceae</taxon>
        <taxon>Microbacterium</taxon>
    </lineage>
</organism>
<dbReference type="InterPro" id="IPR036388">
    <property type="entry name" value="WH-like_DNA-bd_sf"/>
</dbReference>
<feature type="compositionally biased region" description="Low complexity" evidence="6">
    <location>
        <begin position="331"/>
        <end position="348"/>
    </location>
</feature>
<dbReference type="RefSeq" id="WP_060928115.1">
    <property type="nucleotide sequence ID" value="NZ_FNSQ01000005.1"/>
</dbReference>
<name>A0A1H4IYU0_9MICO</name>
<dbReference type="Pfam" id="PF13490">
    <property type="entry name" value="zf-HC2"/>
    <property type="match status" value="1"/>
</dbReference>
<dbReference type="InterPro" id="IPR013325">
    <property type="entry name" value="RNA_pol_sigma_r2"/>
</dbReference>
<keyword evidence="3" id="KW-0731">Sigma factor</keyword>
<dbReference type="InterPro" id="IPR041916">
    <property type="entry name" value="Anti_sigma_zinc_sf"/>
</dbReference>
<feature type="compositionally biased region" description="Pro residues" evidence="6">
    <location>
        <begin position="349"/>
        <end position="359"/>
    </location>
</feature>
<proteinExistence type="inferred from homology"/>
<keyword evidence="7" id="KW-1133">Transmembrane helix</keyword>
<evidence type="ECO:0000256" key="1">
    <source>
        <dbReference type="ARBA" id="ARBA00010641"/>
    </source>
</evidence>
<feature type="domain" description="RNA polymerase sigma factor 70 region 4 type 2" evidence="9">
    <location>
        <begin position="127"/>
        <end position="175"/>
    </location>
</feature>
<dbReference type="EMBL" id="FNSQ01000005">
    <property type="protein sequence ID" value="SEB39223.1"/>
    <property type="molecule type" value="Genomic_DNA"/>
</dbReference>
<reference evidence="12" key="1">
    <citation type="submission" date="2016-10" db="EMBL/GenBank/DDBJ databases">
        <authorList>
            <person name="Varghese N."/>
            <person name="Submissions S."/>
        </authorList>
    </citation>
    <scope>NUCLEOTIDE SEQUENCE [LARGE SCALE GENOMIC DNA]</scope>
    <source>
        <strain evidence="12">DSM 16089</strain>
    </source>
</reference>
<dbReference type="SUPFAM" id="SSF88946">
    <property type="entry name" value="Sigma2 domain of RNA polymerase sigma factors"/>
    <property type="match status" value="1"/>
</dbReference>
<dbReference type="GO" id="GO:0003677">
    <property type="term" value="F:DNA binding"/>
    <property type="evidence" value="ECO:0007669"/>
    <property type="project" value="UniProtKB-KW"/>
</dbReference>
<dbReference type="InterPro" id="IPR007627">
    <property type="entry name" value="RNA_pol_sigma70_r2"/>
</dbReference>
<dbReference type="SUPFAM" id="SSF88659">
    <property type="entry name" value="Sigma3 and sigma4 domains of RNA polymerase sigma factors"/>
    <property type="match status" value="1"/>
</dbReference>
<feature type="transmembrane region" description="Helical" evidence="7">
    <location>
        <begin position="295"/>
        <end position="314"/>
    </location>
</feature>
<keyword evidence="2" id="KW-0805">Transcription regulation</keyword>
<evidence type="ECO:0000259" key="9">
    <source>
        <dbReference type="Pfam" id="PF08281"/>
    </source>
</evidence>
<evidence type="ECO:0000259" key="8">
    <source>
        <dbReference type="Pfam" id="PF04542"/>
    </source>
</evidence>
<dbReference type="Proteomes" id="UP000183750">
    <property type="component" value="Unassembled WGS sequence"/>
</dbReference>
<dbReference type="NCBIfam" id="TIGR02937">
    <property type="entry name" value="sigma70-ECF"/>
    <property type="match status" value="1"/>
</dbReference>
<evidence type="ECO:0000256" key="4">
    <source>
        <dbReference type="ARBA" id="ARBA00023125"/>
    </source>
</evidence>
<dbReference type="InterPro" id="IPR013249">
    <property type="entry name" value="RNA_pol_sigma70_r4_t2"/>
</dbReference>
<dbReference type="OrthoDB" id="4990598at2"/>
<accession>A0A1H4IYU0</accession>
<keyword evidence="5" id="KW-0804">Transcription</keyword>
<evidence type="ECO:0000256" key="5">
    <source>
        <dbReference type="ARBA" id="ARBA00023163"/>
    </source>
</evidence>
<protein>
    <submittedName>
        <fullName evidence="11">RNA polymerase sigma factor, sigma-70 family</fullName>
    </submittedName>
</protein>
<feature type="domain" description="RNA polymerase sigma-70 region 2" evidence="8">
    <location>
        <begin position="31"/>
        <end position="92"/>
    </location>
</feature>
<comment type="similarity">
    <text evidence="1">Belongs to the sigma-70 factor family. ECF subfamily.</text>
</comment>
<keyword evidence="7" id="KW-0472">Membrane</keyword>